<dbReference type="EnsemblMetazoa" id="G33149.1">
    <property type="protein sequence ID" value="G33149.1:cds"/>
    <property type="gene ID" value="G33149"/>
</dbReference>
<evidence type="ECO:0000313" key="2">
    <source>
        <dbReference type="Proteomes" id="UP000005408"/>
    </source>
</evidence>
<protein>
    <submittedName>
        <fullName evidence="1">Uncharacterized protein</fullName>
    </submittedName>
</protein>
<accession>A0A8W8MHD2</accession>
<keyword evidence="2" id="KW-1185">Reference proteome</keyword>
<reference evidence="1" key="1">
    <citation type="submission" date="2022-08" db="UniProtKB">
        <authorList>
            <consortium name="EnsemblMetazoa"/>
        </authorList>
    </citation>
    <scope>IDENTIFICATION</scope>
    <source>
        <strain evidence="1">05x7-T-G4-1.051#20</strain>
    </source>
</reference>
<sequence>MYFQNGPNSSEEDLQVSLYKAALLLIDVLKSTDGNGDPAPGNLPAVPSWCSCNSCREMPTERERCAVGKFPRSATLNKLVSIQ</sequence>
<evidence type="ECO:0000313" key="1">
    <source>
        <dbReference type="EnsemblMetazoa" id="G33149.1:cds"/>
    </source>
</evidence>
<organism evidence="1 2">
    <name type="scientific">Magallana gigas</name>
    <name type="common">Pacific oyster</name>
    <name type="synonym">Crassostrea gigas</name>
    <dbReference type="NCBI Taxonomy" id="29159"/>
    <lineage>
        <taxon>Eukaryota</taxon>
        <taxon>Metazoa</taxon>
        <taxon>Spiralia</taxon>
        <taxon>Lophotrochozoa</taxon>
        <taxon>Mollusca</taxon>
        <taxon>Bivalvia</taxon>
        <taxon>Autobranchia</taxon>
        <taxon>Pteriomorphia</taxon>
        <taxon>Ostreida</taxon>
        <taxon>Ostreoidea</taxon>
        <taxon>Ostreidae</taxon>
        <taxon>Magallana</taxon>
    </lineage>
</organism>
<dbReference type="Proteomes" id="UP000005408">
    <property type="component" value="Unassembled WGS sequence"/>
</dbReference>
<name>A0A8W8MHD2_MAGGI</name>
<dbReference type="AlphaFoldDB" id="A0A8W8MHD2"/>
<proteinExistence type="predicted"/>